<organism evidence="1 2">
    <name type="scientific">Mesobacillus persicus</name>
    <dbReference type="NCBI Taxonomy" id="930146"/>
    <lineage>
        <taxon>Bacteria</taxon>
        <taxon>Bacillati</taxon>
        <taxon>Bacillota</taxon>
        <taxon>Bacilli</taxon>
        <taxon>Bacillales</taxon>
        <taxon>Bacillaceae</taxon>
        <taxon>Mesobacillus</taxon>
    </lineage>
</organism>
<evidence type="ECO:0000313" key="2">
    <source>
        <dbReference type="Proteomes" id="UP000198553"/>
    </source>
</evidence>
<accession>A0A1H8EKD4</accession>
<reference evidence="2" key="1">
    <citation type="submission" date="2016-10" db="EMBL/GenBank/DDBJ databases">
        <authorList>
            <person name="Varghese N."/>
            <person name="Submissions S."/>
        </authorList>
    </citation>
    <scope>NUCLEOTIDE SEQUENCE [LARGE SCALE GENOMIC DNA]</scope>
    <source>
        <strain evidence="2">B48,IBRC-M 10115,DSM 25386,CECT 8001</strain>
    </source>
</reference>
<dbReference type="RefSeq" id="WP_090746926.1">
    <property type="nucleotide sequence ID" value="NZ_FOBW01000010.1"/>
</dbReference>
<proteinExistence type="predicted"/>
<sequence>MGKSSCRYVINAQGKGGETYYTHCKDKAEVKKWIATHEEKLSMKELKIIDKQKHPLLSWLSFKF</sequence>
<dbReference type="EMBL" id="FOBW01000010">
    <property type="protein sequence ID" value="SEN19850.1"/>
    <property type="molecule type" value="Genomic_DNA"/>
</dbReference>
<dbReference type="OrthoDB" id="2885031at2"/>
<name>A0A1H8EKD4_9BACI</name>
<keyword evidence="2" id="KW-1185">Reference proteome</keyword>
<protein>
    <submittedName>
        <fullName evidence="1">Uncharacterized protein</fullName>
    </submittedName>
</protein>
<dbReference type="Proteomes" id="UP000198553">
    <property type="component" value="Unassembled WGS sequence"/>
</dbReference>
<dbReference type="AlphaFoldDB" id="A0A1H8EKD4"/>
<evidence type="ECO:0000313" key="1">
    <source>
        <dbReference type="EMBL" id="SEN19850.1"/>
    </source>
</evidence>
<gene>
    <name evidence="1" type="ORF">SAMN05192533_11011</name>
</gene>